<proteinExistence type="predicted"/>
<dbReference type="EMBL" id="VIFK01000152">
    <property type="protein sequence ID" value="TQE98691.1"/>
    <property type="molecule type" value="Genomic_DNA"/>
</dbReference>
<dbReference type="AlphaFoldDB" id="A0A540VPI8"/>
<dbReference type="Proteomes" id="UP000315400">
    <property type="component" value="Unassembled WGS sequence"/>
</dbReference>
<gene>
    <name evidence="1" type="ORF">FKY71_12485</name>
</gene>
<name>A0A540VPI8_9GAMM</name>
<sequence>MTSTQNQNIPTDANGERDWRVLLAHRIHPRTPNEIRGFAQSSFDDPAVVSVVIETEWGFARVHRDGSVKVASAP</sequence>
<evidence type="ECO:0000313" key="1">
    <source>
        <dbReference type="EMBL" id="TQE98691.1"/>
    </source>
</evidence>
<protein>
    <submittedName>
        <fullName evidence="1">Uncharacterized protein</fullName>
    </submittedName>
</protein>
<evidence type="ECO:0000313" key="2">
    <source>
        <dbReference type="Proteomes" id="UP000315400"/>
    </source>
</evidence>
<comment type="caution">
    <text evidence="1">The sequence shown here is derived from an EMBL/GenBank/DDBJ whole genome shotgun (WGS) entry which is preliminary data.</text>
</comment>
<reference evidence="1 2" key="1">
    <citation type="submission" date="2019-06" db="EMBL/GenBank/DDBJ databases">
        <title>Metagenome assembled Genome of Spiribacter salinus SL48-SHIP from the microbial mat of Salt Lake 48 (Novosibirsk region, Russia).</title>
        <authorList>
            <person name="Shipova A."/>
            <person name="Rozanov A.S."/>
            <person name="Bryanskaya A.V."/>
            <person name="Peltek S.E."/>
        </authorList>
    </citation>
    <scope>NUCLEOTIDE SEQUENCE [LARGE SCALE GENOMIC DNA]</scope>
    <source>
        <strain evidence="1">SL48-SHIP-2</strain>
    </source>
</reference>
<accession>A0A540VPI8</accession>
<organism evidence="1 2">
    <name type="scientific">Spiribacter salinus</name>
    <dbReference type="NCBI Taxonomy" id="1335746"/>
    <lineage>
        <taxon>Bacteria</taxon>
        <taxon>Pseudomonadati</taxon>
        <taxon>Pseudomonadota</taxon>
        <taxon>Gammaproteobacteria</taxon>
        <taxon>Chromatiales</taxon>
        <taxon>Ectothiorhodospiraceae</taxon>
        <taxon>Spiribacter</taxon>
    </lineage>
</organism>